<protein>
    <submittedName>
        <fullName evidence="1">Uncharacterized protein</fullName>
    </submittedName>
</protein>
<feature type="non-terminal residue" evidence="1">
    <location>
        <position position="1"/>
    </location>
</feature>
<comment type="caution">
    <text evidence="1">The sequence shown here is derived from an EMBL/GenBank/DDBJ whole genome shotgun (WGS) entry which is preliminary data.</text>
</comment>
<name>A0ACC0TUJ0_9AGAM</name>
<keyword evidence="2" id="KW-1185">Reference proteome</keyword>
<organism evidence="1 2">
    <name type="scientific">Russula earlei</name>
    <dbReference type="NCBI Taxonomy" id="71964"/>
    <lineage>
        <taxon>Eukaryota</taxon>
        <taxon>Fungi</taxon>
        <taxon>Dikarya</taxon>
        <taxon>Basidiomycota</taxon>
        <taxon>Agaricomycotina</taxon>
        <taxon>Agaricomycetes</taxon>
        <taxon>Russulales</taxon>
        <taxon>Russulaceae</taxon>
        <taxon>Russula</taxon>
    </lineage>
</organism>
<sequence>FSVPVPWRFRRDSRTMPPQSMEVMSCGAVCIVPGRGVSVFLIFVLIEGHHVHRPSVKMSIRKLTMCIPLTGGGFWMVVTLPMMDFGKFSNSYF</sequence>
<gene>
    <name evidence="1" type="ORF">F5148DRAFT_1255361</name>
</gene>
<dbReference type="EMBL" id="JAGFNK010000675">
    <property type="protein sequence ID" value="KAI9444406.1"/>
    <property type="molecule type" value="Genomic_DNA"/>
</dbReference>
<dbReference type="Proteomes" id="UP001207468">
    <property type="component" value="Unassembled WGS sequence"/>
</dbReference>
<evidence type="ECO:0000313" key="2">
    <source>
        <dbReference type="Proteomes" id="UP001207468"/>
    </source>
</evidence>
<reference evidence="1" key="1">
    <citation type="submission" date="2021-03" db="EMBL/GenBank/DDBJ databases">
        <title>Evolutionary priming and transition to the ectomycorrhizal habit in an iconic lineage of mushroom-forming fungi: is preadaptation a requirement?</title>
        <authorList>
            <consortium name="DOE Joint Genome Institute"/>
            <person name="Looney B.P."/>
            <person name="Miyauchi S."/>
            <person name="Morin E."/>
            <person name="Drula E."/>
            <person name="Courty P.E."/>
            <person name="Chicoki N."/>
            <person name="Fauchery L."/>
            <person name="Kohler A."/>
            <person name="Kuo A."/>
            <person name="LaButti K."/>
            <person name="Pangilinan J."/>
            <person name="Lipzen A."/>
            <person name="Riley R."/>
            <person name="Andreopoulos W."/>
            <person name="He G."/>
            <person name="Johnson J."/>
            <person name="Barry K.W."/>
            <person name="Grigoriev I.V."/>
            <person name="Nagy L."/>
            <person name="Hibbett D."/>
            <person name="Henrissat B."/>
            <person name="Matheny P.B."/>
            <person name="Labbe J."/>
            <person name="Martin A.F."/>
        </authorList>
    </citation>
    <scope>NUCLEOTIDE SEQUENCE</scope>
    <source>
        <strain evidence="1">BPL698</strain>
    </source>
</reference>
<feature type="non-terminal residue" evidence="1">
    <location>
        <position position="93"/>
    </location>
</feature>
<proteinExistence type="predicted"/>
<evidence type="ECO:0000313" key="1">
    <source>
        <dbReference type="EMBL" id="KAI9444406.1"/>
    </source>
</evidence>
<accession>A0ACC0TUJ0</accession>